<organism evidence="1 2">
    <name type="scientific">Limnoglobus roseus</name>
    <dbReference type="NCBI Taxonomy" id="2598579"/>
    <lineage>
        <taxon>Bacteria</taxon>
        <taxon>Pseudomonadati</taxon>
        <taxon>Planctomycetota</taxon>
        <taxon>Planctomycetia</taxon>
        <taxon>Gemmatales</taxon>
        <taxon>Gemmataceae</taxon>
        <taxon>Limnoglobus</taxon>
    </lineage>
</organism>
<evidence type="ECO:0008006" key="3">
    <source>
        <dbReference type="Google" id="ProtNLM"/>
    </source>
</evidence>
<dbReference type="EMBL" id="CP042425">
    <property type="protein sequence ID" value="QEL18307.1"/>
    <property type="molecule type" value="Genomic_DNA"/>
</dbReference>
<dbReference type="Proteomes" id="UP000324974">
    <property type="component" value="Chromosome"/>
</dbReference>
<dbReference type="KEGG" id="lrs:PX52LOC_05328"/>
<gene>
    <name evidence="1" type="ORF">PX52LOC_05328</name>
</gene>
<name>A0A5C1AJG2_9BACT</name>
<dbReference type="RefSeq" id="WP_149112829.1">
    <property type="nucleotide sequence ID" value="NZ_CP042425.1"/>
</dbReference>
<keyword evidence="2" id="KW-1185">Reference proteome</keyword>
<evidence type="ECO:0000313" key="1">
    <source>
        <dbReference type="EMBL" id="QEL18307.1"/>
    </source>
</evidence>
<proteinExistence type="predicted"/>
<accession>A0A5C1AJG2</accession>
<sequence>MAYTADVHGRIRDAVAAALRGVAETMYADGDGAFGVPAEQVYAVNKFVRTQVDLPAVVVSYEGLAEQVRGGTNREDDVAYPVFVGLYVNGPVNNETAAGGPTLTQFRDTVRGLFHNRRLAGVPEVYQCEVSPQPLVQEGLPGYEQLATSVVVTAAARVERNPTWSKT</sequence>
<protein>
    <recommendedName>
        <fullName evidence="3">Tail terminator</fullName>
    </recommendedName>
</protein>
<evidence type="ECO:0000313" key="2">
    <source>
        <dbReference type="Proteomes" id="UP000324974"/>
    </source>
</evidence>
<dbReference type="AlphaFoldDB" id="A0A5C1AJG2"/>
<reference evidence="2" key="1">
    <citation type="submission" date="2019-08" db="EMBL/GenBank/DDBJ databases">
        <title>Limnoglobus roseus gen. nov., sp. nov., a novel freshwater planctomycete with a giant genome from the family Gemmataceae.</title>
        <authorList>
            <person name="Kulichevskaya I.S."/>
            <person name="Naumoff D.G."/>
            <person name="Miroshnikov K."/>
            <person name="Ivanova A."/>
            <person name="Philippov D.A."/>
            <person name="Hakobyan A."/>
            <person name="Rijpstra I.C."/>
            <person name="Sinninghe Damste J.S."/>
            <person name="Liesack W."/>
            <person name="Dedysh S.N."/>
        </authorList>
    </citation>
    <scope>NUCLEOTIDE SEQUENCE [LARGE SCALE GENOMIC DNA]</scope>
    <source>
        <strain evidence="2">PX52</strain>
    </source>
</reference>